<feature type="region of interest" description="Disordered" evidence="1">
    <location>
        <begin position="907"/>
        <end position="926"/>
    </location>
</feature>
<dbReference type="AlphaFoldDB" id="A0A835YC96"/>
<sequence length="1164" mass="120361">MAASSSGPESGNDRPSLGGALLLIGAPGSGKSKLGRELAQTRLGGWVRLLDVREELGARGLEGTSAARSLAEHRRAVAKELLQQAADEWTALQQARPTSSPLLLLECVEDTEDTFAVVEALREAGVPLLQVLYLTHPAPHWRKGQRMAERTAQWTAAQTCRVLEFFSALGVLTEVDEGMGYSISEPPGPGRLAAAGYAAGPFFSTRRPSAGHTATKTQRRAHPTPPSSAPPPAWLASVPGLRLPQCLSLTPLQPVTSTRLVTSRRERDRVLAAAAGASGLRLDSFFGGGGGGGGGGGSVGPALPMPARTVASAAEARWVGWPGRYAVSRKADGTRHLLMVLGGEEGEGAGGSSSAGGSIGGSGAEAYLLNRAGALYRFPIRTSEVVAHSSVPPSAAAGCGGGGGLPSGTLLDGELMWVGGRGFFLAFDALCVGGRRLWSRPLRERLAAMGEGGSGGGVGGGAGGRALAEAEASEELQAAAAAAATAAAEQPSQLAGPTIFRKTQQAPLPSAGDTVCVLRKGATEVTAAALRQLEASRDACSYPNDGLVFTPYDMPYVLGMAELSYTWQPAEQVAVDLVGSDAHDAAGYSTRLPLNTLITIRFLPEQPAEPAAPNNLNPYFDSRCQQLKVDDPARLLPFEELYGSVMAGVEAGVVERIVDPDCGLEVFSCRTMRAHALPVAALCRGLVLHPPSRSVVAAPLAPYGQPSDLPVRSLPSGWLGTAQCGTRLRTAQCDKFRQVNLPQQTATLLPETLEAEEPMAHGRPQPRLAVGPSGVSSSSSPQRQASASVKVDGSLVLAFTWAGQLRTATLGGMDTQQALWAGVWLRSHARLSAFLPGWTYVLEAVCGMNTRVVSYGFEGAVLLGAYDAEGREAARDQLPALAKALGVTMAVPSVEGPLPELLAGLPGASTPALHGSTEGSTPQQPPAFEGWVVATADGRRYKLVPLPYRQEGYSRARDELLRLLRAAEMEGRLSELQRLAEAAAPAGGGAGAVSAATQLQVLLSQLRLQDWGGSVSTSAGGAVVPAGSGGGGTAEAAPAAAGAALPTAMLCALSYATKALRTGDAVSRNAGLPSSPYYRHVSRENSYTSESTRGGAPLVRGLLLRCIQPGVDGSLPGYSPSPAFANSWAEGWARGPVGRMDPSAPPPLLHAALPDRRGAAGALP</sequence>
<reference evidence="2" key="1">
    <citation type="journal article" date="2020" name="bioRxiv">
        <title>Comparative genomics of Chlamydomonas.</title>
        <authorList>
            <person name="Craig R.J."/>
            <person name="Hasan A.R."/>
            <person name="Ness R.W."/>
            <person name="Keightley P.D."/>
        </authorList>
    </citation>
    <scope>NUCLEOTIDE SEQUENCE</scope>
    <source>
        <strain evidence="2">CCAP 11/70</strain>
    </source>
</reference>
<dbReference type="SUPFAM" id="SSF56091">
    <property type="entry name" value="DNA ligase/mRNA capping enzyme, catalytic domain"/>
    <property type="match status" value="1"/>
</dbReference>
<dbReference type="Gene3D" id="3.30.470.30">
    <property type="entry name" value="DNA ligase/mRNA capping enzyme"/>
    <property type="match status" value="1"/>
</dbReference>
<evidence type="ECO:0000313" key="3">
    <source>
        <dbReference type="Proteomes" id="UP000612055"/>
    </source>
</evidence>
<name>A0A835YC96_9CHLO</name>
<gene>
    <name evidence="2" type="ORF">HYH03_005818</name>
</gene>
<feature type="compositionally biased region" description="Pro residues" evidence="1">
    <location>
        <begin position="223"/>
        <end position="232"/>
    </location>
</feature>
<dbReference type="Proteomes" id="UP000612055">
    <property type="component" value="Unassembled WGS sequence"/>
</dbReference>
<feature type="region of interest" description="Disordered" evidence="1">
    <location>
        <begin position="757"/>
        <end position="784"/>
    </location>
</feature>
<dbReference type="SUPFAM" id="SSF52540">
    <property type="entry name" value="P-loop containing nucleoside triphosphate hydrolases"/>
    <property type="match status" value="1"/>
</dbReference>
<keyword evidence="3" id="KW-1185">Reference proteome</keyword>
<feature type="region of interest" description="Disordered" evidence="1">
    <location>
        <begin position="1137"/>
        <end position="1164"/>
    </location>
</feature>
<organism evidence="2 3">
    <name type="scientific">Edaphochlamys debaryana</name>
    <dbReference type="NCBI Taxonomy" id="47281"/>
    <lineage>
        <taxon>Eukaryota</taxon>
        <taxon>Viridiplantae</taxon>
        <taxon>Chlorophyta</taxon>
        <taxon>core chlorophytes</taxon>
        <taxon>Chlorophyceae</taxon>
        <taxon>CS clade</taxon>
        <taxon>Chlamydomonadales</taxon>
        <taxon>Chlamydomonadales incertae sedis</taxon>
        <taxon>Edaphochlamys</taxon>
    </lineage>
</organism>
<dbReference type="InterPro" id="IPR027417">
    <property type="entry name" value="P-loop_NTPase"/>
</dbReference>
<protein>
    <submittedName>
        <fullName evidence="2">Uncharacterized protein</fullName>
    </submittedName>
</protein>
<evidence type="ECO:0000313" key="2">
    <source>
        <dbReference type="EMBL" id="KAG2496220.1"/>
    </source>
</evidence>
<comment type="caution">
    <text evidence="2">The sequence shown here is derived from an EMBL/GenBank/DDBJ whole genome shotgun (WGS) entry which is preliminary data.</text>
</comment>
<proteinExistence type="predicted"/>
<evidence type="ECO:0000256" key="1">
    <source>
        <dbReference type="SAM" id="MobiDB-lite"/>
    </source>
</evidence>
<feature type="region of interest" description="Disordered" evidence="1">
    <location>
        <begin position="205"/>
        <end position="232"/>
    </location>
</feature>
<feature type="compositionally biased region" description="Low complexity" evidence="1">
    <location>
        <begin position="770"/>
        <end position="784"/>
    </location>
</feature>
<dbReference type="OrthoDB" id="549111at2759"/>
<dbReference type="EMBL" id="JAEHOE010000020">
    <property type="protein sequence ID" value="KAG2496220.1"/>
    <property type="molecule type" value="Genomic_DNA"/>
</dbReference>
<accession>A0A835YC96</accession>